<feature type="compositionally biased region" description="Low complexity" evidence="5">
    <location>
        <begin position="12"/>
        <end position="25"/>
    </location>
</feature>
<reference evidence="9" key="1">
    <citation type="journal article" date="2019" name="Int. J. Syst. Evol. Microbiol.">
        <title>The Global Catalogue of Microorganisms (GCM) 10K type strain sequencing project: providing services to taxonomists for standard genome sequencing and annotation.</title>
        <authorList>
            <consortium name="The Broad Institute Genomics Platform"/>
            <consortium name="The Broad Institute Genome Sequencing Center for Infectious Disease"/>
            <person name="Wu L."/>
            <person name="Ma J."/>
        </authorList>
    </citation>
    <scope>NUCLEOTIDE SEQUENCE [LARGE SCALE GENOMIC DNA]</scope>
    <source>
        <strain evidence="9">CCUG 56698</strain>
    </source>
</reference>
<proteinExistence type="inferred from homology"/>
<feature type="compositionally biased region" description="Low complexity" evidence="5">
    <location>
        <begin position="69"/>
        <end position="86"/>
    </location>
</feature>
<dbReference type="CDD" id="cd08494">
    <property type="entry name" value="PBP2_NikA_DppA_OppA_like_6"/>
    <property type="match status" value="1"/>
</dbReference>
<dbReference type="InterPro" id="IPR000914">
    <property type="entry name" value="SBP_5_dom"/>
</dbReference>
<dbReference type="Gene3D" id="3.10.105.10">
    <property type="entry name" value="Dipeptide-binding Protein, Domain 3"/>
    <property type="match status" value="1"/>
</dbReference>
<feature type="region of interest" description="Disordered" evidence="5">
    <location>
        <begin position="1"/>
        <end position="29"/>
    </location>
</feature>
<sequence>MSSSDLPPTAPGPADRAPDAGADAPLVDRRSSRTRTRILAGGGAIILVAAAAIGVGRAVAGDGGDDGADGQSAPSSSAASGAAGADPDATVTVGLTLEPSNLDIRATSGVALDQVLIDNVYEGLVSRAADGTITPSLASSWEVSADALTYTFTLEPDVTFSNGDALTAEDVVWSIDQAIGTEAVDAATLGQVADITAPDEQTVVLTLDTPNPDLLWALSGRPGLVLDEEASDADLKTTAIGSGPFLLTEWKQGDSITLTRNEDYWGDPAQVSSIVFRYITDTNAAVNALNAGDLDVLAPISADLRDQVADATTALTVGAASDKFVLAFNNGADPLSDQRVREAIRYAIDHEALIKARGGVEAPLGGPIAPGDPGYEDLTGLFPHDPAKARELLAEAGYQDGLTLTLTQPNIYGTTFSDLLTSQLAEAGIALEVESVDFTTWLTDVYTNKDYQLSLVDHAESHDFGAWANPDSYFAYDNPGVQGLDAKAVVAASSEEQDQLLAQAARLVSEDAAADWLTNFRTVTAVRQGVEGFPTDNINARLDLTGLAVSAPASE</sequence>
<keyword evidence="6" id="KW-1133">Transmembrane helix</keyword>
<evidence type="ECO:0000259" key="7">
    <source>
        <dbReference type="Pfam" id="PF00496"/>
    </source>
</evidence>
<evidence type="ECO:0000313" key="9">
    <source>
        <dbReference type="Proteomes" id="UP001596527"/>
    </source>
</evidence>
<keyword evidence="6" id="KW-0812">Transmembrane</keyword>
<dbReference type="Proteomes" id="UP001596527">
    <property type="component" value="Unassembled WGS sequence"/>
</dbReference>
<evidence type="ECO:0000256" key="4">
    <source>
        <dbReference type="ARBA" id="ARBA00022729"/>
    </source>
</evidence>
<evidence type="ECO:0000313" key="8">
    <source>
        <dbReference type="EMBL" id="MFC7581673.1"/>
    </source>
</evidence>
<evidence type="ECO:0000256" key="5">
    <source>
        <dbReference type="SAM" id="MobiDB-lite"/>
    </source>
</evidence>
<evidence type="ECO:0000256" key="3">
    <source>
        <dbReference type="ARBA" id="ARBA00022448"/>
    </source>
</evidence>
<evidence type="ECO:0000256" key="2">
    <source>
        <dbReference type="ARBA" id="ARBA00005695"/>
    </source>
</evidence>
<dbReference type="Gene3D" id="3.40.190.10">
    <property type="entry name" value="Periplasmic binding protein-like II"/>
    <property type="match status" value="1"/>
</dbReference>
<comment type="subcellular location">
    <subcellularLocation>
        <location evidence="1">Cell envelope</location>
    </subcellularLocation>
</comment>
<keyword evidence="6" id="KW-0472">Membrane</keyword>
<protein>
    <submittedName>
        <fullName evidence="8">ABC transporter substrate-binding protein</fullName>
    </submittedName>
</protein>
<evidence type="ECO:0000256" key="1">
    <source>
        <dbReference type="ARBA" id="ARBA00004196"/>
    </source>
</evidence>
<comment type="caution">
    <text evidence="8">The sequence shown here is derived from an EMBL/GenBank/DDBJ whole genome shotgun (WGS) entry which is preliminary data.</text>
</comment>
<feature type="region of interest" description="Disordered" evidence="5">
    <location>
        <begin position="63"/>
        <end position="86"/>
    </location>
</feature>
<name>A0ABW2SQ12_9ACTO</name>
<feature type="transmembrane region" description="Helical" evidence="6">
    <location>
        <begin position="38"/>
        <end position="60"/>
    </location>
</feature>
<keyword evidence="3" id="KW-0813">Transport</keyword>
<dbReference type="SUPFAM" id="SSF53850">
    <property type="entry name" value="Periplasmic binding protein-like II"/>
    <property type="match status" value="1"/>
</dbReference>
<dbReference type="PANTHER" id="PTHR30290">
    <property type="entry name" value="PERIPLASMIC BINDING COMPONENT OF ABC TRANSPORTER"/>
    <property type="match status" value="1"/>
</dbReference>
<dbReference type="EMBL" id="JBHTEF010000001">
    <property type="protein sequence ID" value="MFC7581673.1"/>
    <property type="molecule type" value="Genomic_DNA"/>
</dbReference>
<organism evidence="8 9">
    <name type="scientific">Schaalia naturae</name>
    <dbReference type="NCBI Taxonomy" id="635203"/>
    <lineage>
        <taxon>Bacteria</taxon>
        <taxon>Bacillati</taxon>
        <taxon>Actinomycetota</taxon>
        <taxon>Actinomycetes</taxon>
        <taxon>Actinomycetales</taxon>
        <taxon>Actinomycetaceae</taxon>
        <taxon>Schaalia</taxon>
    </lineage>
</organism>
<keyword evidence="9" id="KW-1185">Reference proteome</keyword>
<evidence type="ECO:0000256" key="6">
    <source>
        <dbReference type="SAM" id="Phobius"/>
    </source>
</evidence>
<accession>A0ABW2SQ12</accession>
<keyword evidence="4" id="KW-0732">Signal</keyword>
<comment type="similarity">
    <text evidence="2">Belongs to the bacterial solute-binding protein 5 family.</text>
</comment>
<dbReference type="InterPro" id="IPR039424">
    <property type="entry name" value="SBP_5"/>
</dbReference>
<dbReference type="PIRSF" id="PIRSF002741">
    <property type="entry name" value="MppA"/>
    <property type="match status" value="1"/>
</dbReference>
<dbReference type="Pfam" id="PF00496">
    <property type="entry name" value="SBP_bac_5"/>
    <property type="match status" value="1"/>
</dbReference>
<gene>
    <name evidence="8" type="ORF">ACFQWG_10755</name>
</gene>
<dbReference type="PANTHER" id="PTHR30290:SF10">
    <property type="entry name" value="PERIPLASMIC OLIGOPEPTIDE-BINDING PROTEIN-RELATED"/>
    <property type="match status" value="1"/>
</dbReference>
<dbReference type="InterPro" id="IPR030678">
    <property type="entry name" value="Peptide/Ni-bd"/>
</dbReference>
<feature type="domain" description="Solute-binding protein family 5" evidence="7">
    <location>
        <begin position="133"/>
        <end position="458"/>
    </location>
</feature>
<dbReference type="RefSeq" id="WP_380975171.1">
    <property type="nucleotide sequence ID" value="NZ_JBHTEF010000001.1"/>
</dbReference>